<keyword evidence="2" id="KW-1185">Reference proteome</keyword>
<name>A0A8J2LCU5_9HEXA</name>
<feature type="non-terminal residue" evidence="1">
    <location>
        <position position="1"/>
    </location>
</feature>
<organism evidence="1 2">
    <name type="scientific">Allacma fusca</name>
    <dbReference type="NCBI Taxonomy" id="39272"/>
    <lineage>
        <taxon>Eukaryota</taxon>
        <taxon>Metazoa</taxon>
        <taxon>Ecdysozoa</taxon>
        <taxon>Arthropoda</taxon>
        <taxon>Hexapoda</taxon>
        <taxon>Collembola</taxon>
        <taxon>Symphypleona</taxon>
        <taxon>Sminthuridae</taxon>
        <taxon>Allacma</taxon>
    </lineage>
</organism>
<protein>
    <submittedName>
        <fullName evidence="1">Uncharacterized protein</fullName>
    </submittedName>
</protein>
<proteinExistence type="predicted"/>
<reference evidence="1" key="1">
    <citation type="submission" date="2021-06" db="EMBL/GenBank/DDBJ databases">
        <authorList>
            <person name="Hodson N. C."/>
            <person name="Mongue J. A."/>
            <person name="Jaron S. K."/>
        </authorList>
    </citation>
    <scope>NUCLEOTIDE SEQUENCE</scope>
</reference>
<dbReference type="Proteomes" id="UP000708208">
    <property type="component" value="Unassembled WGS sequence"/>
</dbReference>
<comment type="caution">
    <text evidence="1">The sequence shown here is derived from an EMBL/GenBank/DDBJ whole genome shotgun (WGS) entry which is preliminary data.</text>
</comment>
<evidence type="ECO:0000313" key="2">
    <source>
        <dbReference type="Proteomes" id="UP000708208"/>
    </source>
</evidence>
<gene>
    <name evidence="1" type="ORF">AFUS01_LOCUS41306</name>
</gene>
<evidence type="ECO:0000313" key="1">
    <source>
        <dbReference type="EMBL" id="CAG7831565.1"/>
    </source>
</evidence>
<dbReference type="AlphaFoldDB" id="A0A8J2LCU5"/>
<accession>A0A8J2LCU5</accession>
<dbReference type="EMBL" id="CAJVCH010561042">
    <property type="protein sequence ID" value="CAG7831565.1"/>
    <property type="molecule type" value="Genomic_DNA"/>
</dbReference>
<sequence>MLHQLVWNAEWKCNTSGPLTHCQLVLYCSHCDVTELLSAAVSSAFVFPTFQLSVARLLLNG</sequence>